<evidence type="ECO:0000256" key="10">
    <source>
        <dbReference type="ARBA" id="ARBA00022695"/>
    </source>
</evidence>
<reference evidence="22" key="1">
    <citation type="submission" date="2016-06" db="UniProtKB">
        <authorList>
            <consortium name="WormBaseParasite"/>
        </authorList>
    </citation>
    <scope>IDENTIFICATION</scope>
</reference>
<dbReference type="EC" id="2.7.7.41" evidence="6"/>
<keyword evidence="9" id="KW-0808">Transferase</keyword>
<dbReference type="GO" id="GO:0004605">
    <property type="term" value="F:phosphatidate cytidylyltransferase activity"/>
    <property type="evidence" value="ECO:0007669"/>
    <property type="project" value="UniProtKB-EC"/>
</dbReference>
<keyword evidence="21" id="KW-1185">Reference proteome</keyword>
<keyword evidence="12" id="KW-0460">Magnesium</keyword>
<evidence type="ECO:0000256" key="19">
    <source>
        <dbReference type="ARBA" id="ARBA00031502"/>
    </source>
</evidence>
<dbReference type="UniPathway" id="UPA00557">
    <property type="reaction ID" value="UER00614"/>
</dbReference>
<dbReference type="PANTHER" id="PTHR13619">
    <property type="entry name" value="PHOSPHATIDATE CYTIDYLYLTRANSFERASE, MITOCHONDRIAL"/>
    <property type="match status" value="1"/>
</dbReference>
<organism evidence="22">
    <name type="scientific">Echinostoma caproni</name>
    <dbReference type="NCBI Taxonomy" id="27848"/>
    <lineage>
        <taxon>Eukaryota</taxon>
        <taxon>Metazoa</taxon>
        <taxon>Spiralia</taxon>
        <taxon>Lophotrochozoa</taxon>
        <taxon>Platyhelminthes</taxon>
        <taxon>Trematoda</taxon>
        <taxon>Digenea</taxon>
        <taxon>Plagiorchiida</taxon>
        <taxon>Echinostomata</taxon>
        <taxon>Echinostomatoidea</taxon>
        <taxon>Echinostomatidae</taxon>
        <taxon>Echinostoma</taxon>
    </lineage>
</organism>
<keyword evidence="14" id="KW-0496">Mitochondrion</keyword>
<proteinExistence type="inferred from homology"/>
<evidence type="ECO:0000256" key="15">
    <source>
        <dbReference type="ARBA" id="ARBA00023136"/>
    </source>
</evidence>
<comment type="pathway">
    <text evidence="3">Phospholipid metabolism; CDP-diacylglycerol biosynthesis; CDP-diacylglycerol from sn-glycerol 3-phosphate: step 3/3.</text>
</comment>
<evidence type="ECO:0000313" key="22">
    <source>
        <dbReference type="WBParaSite" id="ECPE_0000677501-mRNA-1"/>
    </source>
</evidence>
<dbReference type="GO" id="GO:0032049">
    <property type="term" value="P:cardiolipin biosynthetic process"/>
    <property type="evidence" value="ECO:0007669"/>
    <property type="project" value="InterPro"/>
</dbReference>
<dbReference type="PANTHER" id="PTHR13619:SF0">
    <property type="entry name" value="PHOSPHATIDATE CYTIDYLYLTRANSFERASE, MITOCHONDRIAL"/>
    <property type="match status" value="1"/>
</dbReference>
<evidence type="ECO:0000256" key="8">
    <source>
        <dbReference type="ARBA" id="ARBA00022516"/>
    </source>
</evidence>
<keyword evidence="8" id="KW-0444">Lipid biosynthesis</keyword>
<comment type="similarity">
    <text evidence="5">Belongs to the TAM41 family.</text>
</comment>
<dbReference type="Proteomes" id="UP000272942">
    <property type="component" value="Unassembled WGS sequence"/>
</dbReference>
<dbReference type="WBParaSite" id="ECPE_0000677501-mRNA-1">
    <property type="protein sequence ID" value="ECPE_0000677501-mRNA-1"/>
    <property type="gene ID" value="ECPE_0000677501"/>
</dbReference>
<evidence type="ECO:0000256" key="14">
    <source>
        <dbReference type="ARBA" id="ARBA00023128"/>
    </source>
</evidence>
<dbReference type="GO" id="GO:0016024">
    <property type="term" value="P:CDP-diacylglycerol biosynthetic process"/>
    <property type="evidence" value="ECO:0007669"/>
    <property type="project" value="UniProtKB-UniPathway"/>
</dbReference>
<evidence type="ECO:0000256" key="18">
    <source>
        <dbReference type="ARBA" id="ARBA00029893"/>
    </source>
</evidence>
<evidence type="ECO:0000256" key="4">
    <source>
        <dbReference type="ARBA" id="ARBA00005189"/>
    </source>
</evidence>
<dbReference type="GO" id="GO:0005743">
    <property type="term" value="C:mitochondrial inner membrane"/>
    <property type="evidence" value="ECO:0007669"/>
    <property type="project" value="UniProtKB-SubCell"/>
</dbReference>
<sequence>MSSLSLPLFRRIIRSLSPQQNNLVGAFAYGSVVFPQHGRPSGNGQIDLVLIVTNPVQWHFSNIQRHPEHYNMLMRTVKHKSYMPFALRAILTGWPGPRVYYNPLVQWHDDQGTGSTLMLKYGVACLDDVISDLNTWSNLYVAGRLHKPVLWLPISDVEHGKTWTGEQSSYAPLDKAQKANLLAALSYVLLTFVPAQHTIPESDLFHALASISYSGDWRMIVGEDRNKVTRLVTGLERVTRFRQLYAPCFSDPSIREFVSFKPLTEAETKDQFALHIIPPRNDPSLIERLLNNLPERLRSIAVQSKSNTKGQWSIHMPTMNTVQTKVKRAVEGTVRRSSIQQTALGVISAGPVRSVLYAAAKLRKMFASLGIVKWS</sequence>
<evidence type="ECO:0000256" key="11">
    <source>
        <dbReference type="ARBA" id="ARBA00022792"/>
    </source>
</evidence>
<dbReference type="OrthoDB" id="341477at2759"/>
<protein>
    <recommendedName>
        <fullName evidence="7">Phosphatidate cytidylyltransferase, mitochondrial</fullName>
        <ecNumber evidence="6">2.7.7.41</ecNumber>
    </recommendedName>
    <alternativeName>
        <fullName evidence="18">CDP-diacylglycerol synthase</fullName>
    </alternativeName>
    <alternativeName>
        <fullName evidence="19">Mitochondrial translocator assembly and maintenance protein 41 homolog</fullName>
    </alternativeName>
</protein>
<evidence type="ECO:0000256" key="1">
    <source>
        <dbReference type="ARBA" id="ARBA00001946"/>
    </source>
</evidence>
<keyword evidence="15" id="KW-0472">Membrane</keyword>
<dbReference type="EMBL" id="UZAN01043801">
    <property type="protein sequence ID" value="VDP79277.1"/>
    <property type="molecule type" value="Genomic_DNA"/>
</dbReference>
<keyword evidence="16" id="KW-0594">Phospholipid biosynthesis</keyword>
<keyword evidence="17" id="KW-1208">Phospholipid metabolism</keyword>
<evidence type="ECO:0000256" key="13">
    <source>
        <dbReference type="ARBA" id="ARBA00023098"/>
    </source>
</evidence>
<reference evidence="20 21" key="2">
    <citation type="submission" date="2018-11" db="EMBL/GenBank/DDBJ databases">
        <authorList>
            <consortium name="Pathogen Informatics"/>
        </authorList>
    </citation>
    <scope>NUCLEOTIDE SEQUENCE [LARGE SCALE GENOMIC DNA]</scope>
    <source>
        <strain evidence="20 21">Egypt</strain>
    </source>
</reference>
<evidence type="ECO:0000313" key="20">
    <source>
        <dbReference type="EMBL" id="VDP79277.1"/>
    </source>
</evidence>
<gene>
    <name evidence="20" type="ORF">ECPE_LOCUS6762</name>
</gene>
<keyword evidence="11" id="KW-0999">Mitochondrion inner membrane</keyword>
<keyword evidence="10" id="KW-0548">Nucleotidyltransferase</keyword>
<evidence type="ECO:0000256" key="3">
    <source>
        <dbReference type="ARBA" id="ARBA00005119"/>
    </source>
</evidence>
<name>A0A183AIH7_9TREM</name>
<evidence type="ECO:0000313" key="21">
    <source>
        <dbReference type="Proteomes" id="UP000272942"/>
    </source>
</evidence>
<comment type="subcellular location">
    <subcellularLocation>
        <location evidence="2">Mitochondrion inner membrane</location>
        <topology evidence="2">Peripheral membrane protein</topology>
        <orientation evidence="2">Matrix side</orientation>
    </subcellularLocation>
</comment>
<evidence type="ECO:0000256" key="17">
    <source>
        <dbReference type="ARBA" id="ARBA00023264"/>
    </source>
</evidence>
<comment type="pathway">
    <text evidence="4">Lipid metabolism.</text>
</comment>
<accession>A0A183AIH7</accession>
<evidence type="ECO:0000256" key="16">
    <source>
        <dbReference type="ARBA" id="ARBA00023209"/>
    </source>
</evidence>
<evidence type="ECO:0000256" key="2">
    <source>
        <dbReference type="ARBA" id="ARBA00004443"/>
    </source>
</evidence>
<evidence type="ECO:0000256" key="5">
    <source>
        <dbReference type="ARBA" id="ARBA00005458"/>
    </source>
</evidence>
<evidence type="ECO:0000256" key="7">
    <source>
        <dbReference type="ARBA" id="ARBA00018337"/>
    </source>
</evidence>
<dbReference type="InterPro" id="IPR015222">
    <property type="entry name" value="Tam41"/>
</dbReference>
<evidence type="ECO:0000256" key="12">
    <source>
        <dbReference type="ARBA" id="ARBA00022842"/>
    </source>
</evidence>
<dbReference type="Pfam" id="PF09139">
    <property type="entry name" value="Tam41_Mmp37"/>
    <property type="match status" value="1"/>
</dbReference>
<dbReference type="AlphaFoldDB" id="A0A183AIH7"/>
<evidence type="ECO:0000256" key="9">
    <source>
        <dbReference type="ARBA" id="ARBA00022679"/>
    </source>
</evidence>
<comment type="cofactor">
    <cofactor evidence="1">
        <name>Mg(2+)</name>
        <dbReference type="ChEBI" id="CHEBI:18420"/>
    </cofactor>
</comment>
<evidence type="ECO:0000256" key="6">
    <source>
        <dbReference type="ARBA" id="ARBA00012487"/>
    </source>
</evidence>
<keyword evidence="13" id="KW-0443">Lipid metabolism</keyword>